<evidence type="ECO:0000256" key="1">
    <source>
        <dbReference type="ARBA" id="ARBA00023015"/>
    </source>
</evidence>
<protein>
    <submittedName>
        <fullName evidence="5">AraC-like DNA-binding protein</fullName>
    </submittedName>
</protein>
<dbReference type="PANTHER" id="PTHR47894">
    <property type="entry name" value="HTH-TYPE TRANSCRIPTIONAL REGULATOR GADX"/>
    <property type="match status" value="1"/>
</dbReference>
<keyword evidence="1" id="KW-0805">Transcription regulation</keyword>
<proteinExistence type="predicted"/>
<keyword evidence="2 5" id="KW-0238">DNA-binding</keyword>
<sequence>MKTMSHFLVQPSWRLIITDLGLNVGHVLRSAQLPADLFSREEAYLSTAQYFKLWQATEQLLGNPKDLPLRIAQSVAIESFSPLVFACMCSANLNVALKRLAEFKSLLGPMTLHVEEDETDTCARLRFCDTETPVPTMIAATELVFFTQLARTATRQMIVPSRLNLQELPSDLTPYTQYFGRPIEQGADITIAFSKADAERPFLTENSPMWQFFEPTLRKQLSELTQHSTTAEKVKSVLLELLPSGRSSMDAVAKTLAMSVRSLQRHLHSENLHFQEVLHQTRKDLAQHYLKKSHISLNEIAYLLGFHDSQSFARAFKQWQGQTPLAFRKQK</sequence>
<dbReference type="Gene3D" id="1.10.10.60">
    <property type="entry name" value="Homeodomain-like"/>
    <property type="match status" value="1"/>
</dbReference>
<dbReference type="Pfam" id="PF12625">
    <property type="entry name" value="Arabinose_bd"/>
    <property type="match status" value="1"/>
</dbReference>
<dbReference type="PANTHER" id="PTHR47894:SF1">
    <property type="entry name" value="HTH-TYPE TRANSCRIPTIONAL REGULATOR VQSM"/>
    <property type="match status" value="1"/>
</dbReference>
<dbReference type="InterPro" id="IPR032687">
    <property type="entry name" value="AraC-type_N"/>
</dbReference>
<keyword evidence="3" id="KW-0804">Transcription</keyword>
<dbReference type="RefSeq" id="WP_133619515.1">
    <property type="nucleotide sequence ID" value="NZ_SNZE01000007.1"/>
</dbReference>
<dbReference type="GO" id="GO:0005829">
    <property type="term" value="C:cytosol"/>
    <property type="evidence" value="ECO:0007669"/>
    <property type="project" value="TreeGrafter"/>
</dbReference>
<gene>
    <name evidence="5" type="ORF">DFR44_10721</name>
</gene>
<dbReference type="OrthoDB" id="8584243at2"/>
<dbReference type="PROSITE" id="PS01124">
    <property type="entry name" value="HTH_ARAC_FAMILY_2"/>
    <property type="match status" value="1"/>
</dbReference>
<name>A0A4R6Y8Q7_9BURK</name>
<dbReference type="GO" id="GO:0000976">
    <property type="term" value="F:transcription cis-regulatory region binding"/>
    <property type="evidence" value="ECO:0007669"/>
    <property type="project" value="TreeGrafter"/>
</dbReference>
<evidence type="ECO:0000256" key="2">
    <source>
        <dbReference type="ARBA" id="ARBA00023125"/>
    </source>
</evidence>
<dbReference type="Proteomes" id="UP000294480">
    <property type="component" value="Unassembled WGS sequence"/>
</dbReference>
<keyword evidence="6" id="KW-1185">Reference proteome</keyword>
<accession>A0A4R6Y8Q7</accession>
<evidence type="ECO:0000313" key="5">
    <source>
        <dbReference type="EMBL" id="TDR31805.1"/>
    </source>
</evidence>
<dbReference type="EMBL" id="SNZE01000007">
    <property type="protein sequence ID" value="TDR31805.1"/>
    <property type="molecule type" value="Genomic_DNA"/>
</dbReference>
<dbReference type="InterPro" id="IPR009057">
    <property type="entry name" value="Homeodomain-like_sf"/>
</dbReference>
<dbReference type="SUPFAM" id="SSF46689">
    <property type="entry name" value="Homeodomain-like"/>
    <property type="match status" value="1"/>
</dbReference>
<evidence type="ECO:0000256" key="3">
    <source>
        <dbReference type="ARBA" id="ARBA00023163"/>
    </source>
</evidence>
<reference evidence="5 6" key="1">
    <citation type="submission" date="2019-03" db="EMBL/GenBank/DDBJ databases">
        <title>Genomic Encyclopedia of Type Strains, Phase IV (KMG-IV): sequencing the most valuable type-strain genomes for metagenomic binning, comparative biology and taxonomic classification.</title>
        <authorList>
            <person name="Goeker M."/>
        </authorList>
    </citation>
    <scope>NUCLEOTIDE SEQUENCE [LARGE SCALE GENOMIC DNA]</scope>
    <source>
        <strain evidence="5 6">DSM 102852</strain>
    </source>
</reference>
<dbReference type="SMART" id="SM00342">
    <property type="entry name" value="HTH_ARAC"/>
    <property type="match status" value="1"/>
</dbReference>
<dbReference type="AlphaFoldDB" id="A0A4R6Y8Q7"/>
<feature type="domain" description="HTH araC/xylS-type" evidence="4">
    <location>
        <begin position="232"/>
        <end position="330"/>
    </location>
</feature>
<dbReference type="GO" id="GO:0003700">
    <property type="term" value="F:DNA-binding transcription factor activity"/>
    <property type="evidence" value="ECO:0007669"/>
    <property type="project" value="InterPro"/>
</dbReference>
<organism evidence="5 6">
    <name type="scientific">Hydromonas duriensis</name>
    <dbReference type="NCBI Taxonomy" id="1527608"/>
    <lineage>
        <taxon>Bacteria</taxon>
        <taxon>Pseudomonadati</taxon>
        <taxon>Pseudomonadota</taxon>
        <taxon>Betaproteobacteria</taxon>
        <taxon>Burkholderiales</taxon>
        <taxon>Burkholderiaceae</taxon>
        <taxon>Hydromonas</taxon>
    </lineage>
</organism>
<evidence type="ECO:0000313" key="6">
    <source>
        <dbReference type="Proteomes" id="UP000294480"/>
    </source>
</evidence>
<evidence type="ECO:0000259" key="4">
    <source>
        <dbReference type="PROSITE" id="PS01124"/>
    </source>
</evidence>
<comment type="caution">
    <text evidence="5">The sequence shown here is derived from an EMBL/GenBank/DDBJ whole genome shotgun (WGS) entry which is preliminary data.</text>
</comment>
<dbReference type="InterPro" id="IPR018060">
    <property type="entry name" value="HTH_AraC"/>
</dbReference>
<dbReference type="Pfam" id="PF12833">
    <property type="entry name" value="HTH_18"/>
    <property type="match status" value="1"/>
</dbReference>